<gene>
    <name evidence="5 6" type="primary">frdC</name>
    <name evidence="6" type="ORF">GCM10007938_16500</name>
</gene>
<evidence type="ECO:0000256" key="3">
    <source>
        <dbReference type="ARBA" id="ARBA00022989"/>
    </source>
</evidence>
<dbReference type="EMBL" id="BSPW01000028">
    <property type="protein sequence ID" value="GLT17872.1"/>
    <property type="molecule type" value="Genomic_DNA"/>
</dbReference>
<comment type="caution">
    <text evidence="6">The sequence shown here is derived from an EMBL/GenBank/DDBJ whole genome shotgun (WGS) entry which is preliminary data.</text>
</comment>
<comment type="function">
    <text evidence="5">Anchors the catalytic components of the fumarate reductase complex to the cell membrane, binds quinones.</text>
</comment>
<reference evidence="7" key="1">
    <citation type="journal article" date="2019" name="Int. J. Syst. Evol. Microbiol.">
        <title>The Global Catalogue of Microorganisms (GCM) 10K type strain sequencing project: providing services to taxonomists for standard genome sequencing and annotation.</title>
        <authorList>
            <consortium name="The Broad Institute Genomics Platform"/>
            <consortium name="The Broad Institute Genome Sequencing Center for Infectious Disease"/>
            <person name="Wu L."/>
            <person name="Ma J."/>
        </authorList>
    </citation>
    <scope>NUCLEOTIDE SEQUENCE [LARGE SCALE GENOMIC DNA]</scope>
    <source>
        <strain evidence="7">NBRC 108723</strain>
    </source>
</reference>
<evidence type="ECO:0000313" key="6">
    <source>
        <dbReference type="EMBL" id="GLT17872.1"/>
    </source>
</evidence>
<dbReference type="SUPFAM" id="SSF81343">
    <property type="entry name" value="Fumarate reductase respiratory complex transmembrane subunits"/>
    <property type="match status" value="1"/>
</dbReference>
<dbReference type="Pfam" id="PF02300">
    <property type="entry name" value="Fumarate_red_C"/>
    <property type="match status" value="1"/>
</dbReference>
<comment type="subunit">
    <text evidence="5">Part of an enzyme complex containing four subunits: a flavoprotein (FrdA), an iron-sulfur protein (FrdB), and two hydrophobic anchor proteins (FrdC and FrdD).</text>
</comment>
<dbReference type="Proteomes" id="UP001157138">
    <property type="component" value="Unassembled WGS sequence"/>
</dbReference>
<keyword evidence="3 5" id="KW-1133">Transmembrane helix</keyword>
<dbReference type="RefSeq" id="WP_284191771.1">
    <property type="nucleotide sequence ID" value="NZ_BSPW01000028.1"/>
</dbReference>
<evidence type="ECO:0000256" key="1">
    <source>
        <dbReference type="ARBA" id="ARBA00022475"/>
    </source>
</evidence>
<dbReference type="NCBIfam" id="NF003445">
    <property type="entry name" value="PRK04987.1"/>
    <property type="match status" value="1"/>
</dbReference>
<dbReference type="InterPro" id="IPR003510">
    <property type="entry name" value="Fumarate_red_C"/>
</dbReference>
<sequence length="127" mass="14787">MSNRKPYIREITPTWWKNHPFYRFYMLREATVLPLVIFTIFLTIGLAALVRGPEAWHTWLEFMANPIVILINLVALIGSLFHAQTFFSMMPQVVPIRFKAKLIDKKLIVMTQWAAVVFISLIVLIVV</sequence>
<protein>
    <recommendedName>
        <fullName evidence="5">Fumarate reductase subunit C</fullName>
    </recommendedName>
    <alternativeName>
        <fullName evidence="5">Quinol-fumarate reductase subunit C</fullName>
        <shortName evidence="5">QFR subunit C</shortName>
    </alternativeName>
</protein>
<dbReference type="Gene3D" id="1.20.1300.10">
    <property type="entry name" value="Fumarate reductase/succinate dehydrogenase, transmembrane subunit"/>
    <property type="match status" value="1"/>
</dbReference>
<evidence type="ECO:0000256" key="5">
    <source>
        <dbReference type="HAMAP-Rule" id="MF_00708"/>
    </source>
</evidence>
<comment type="subcellular location">
    <subcellularLocation>
        <location evidence="5">Cell membrane</location>
        <topology evidence="5">Multi-pass membrane protein</topology>
    </subcellularLocation>
</comment>
<dbReference type="CDD" id="cd00546">
    <property type="entry name" value="QFR_TypeD_subunitC"/>
    <property type="match status" value="1"/>
</dbReference>
<dbReference type="HAMAP" id="MF_00708">
    <property type="entry name" value="Fumarate_red_C"/>
    <property type="match status" value="1"/>
</dbReference>
<keyword evidence="7" id="KW-1185">Reference proteome</keyword>
<feature type="transmembrane region" description="Helical" evidence="5">
    <location>
        <begin position="107"/>
        <end position="126"/>
    </location>
</feature>
<evidence type="ECO:0000256" key="2">
    <source>
        <dbReference type="ARBA" id="ARBA00022692"/>
    </source>
</evidence>
<dbReference type="PIRSF" id="PIRSF000180">
    <property type="entry name" value="FrdC"/>
    <property type="match status" value="1"/>
</dbReference>
<organism evidence="6 7">
    <name type="scientific">Vibrio zhanjiangensis</name>
    <dbReference type="NCBI Taxonomy" id="1046128"/>
    <lineage>
        <taxon>Bacteria</taxon>
        <taxon>Pseudomonadati</taxon>
        <taxon>Pseudomonadota</taxon>
        <taxon>Gammaproteobacteria</taxon>
        <taxon>Vibrionales</taxon>
        <taxon>Vibrionaceae</taxon>
        <taxon>Vibrio</taxon>
    </lineage>
</organism>
<feature type="transmembrane region" description="Helical" evidence="5">
    <location>
        <begin position="32"/>
        <end position="50"/>
    </location>
</feature>
<keyword evidence="2 5" id="KW-0812">Transmembrane</keyword>
<keyword evidence="1 5" id="KW-1003">Cell membrane</keyword>
<evidence type="ECO:0000313" key="7">
    <source>
        <dbReference type="Proteomes" id="UP001157138"/>
    </source>
</evidence>
<comment type="similarity">
    <text evidence="5">Belongs to the FrdC family.</text>
</comment>
<proteinExistence type="inferred from homology"/>
<accession>A0ABQ6EXG2</accession>
<name>A0ABQ6EXG2_9VIBR</name>
<evidence type="ECO:0000256" key="4">
    <source>
        <dbReference type="ARBA" id="ARBA00023136"/>
    </source>
</evidence>
<dbReference type="InterPro" id="IPR034804">
    <property type="entry name" value="SQR/QFR_C/D"/>
</dbReference>
<feature type="transmembrane region" description="Helical" evidence="5">
    <location>
        <begin position="62"/>
        <end position="87"/>
    </location>
</feature>
<keyword evidence="4 5" id="KW-0472">Membrane</keyword>